<keyword evidence="1" id="KW-0812">Transmembrane</keyword>
<feature type="domain" description="Rab-GAP TBC" evidence="2">
    <location>
        <begin position="38"/>
        <end position="226"/>
    </location>
</feature>
<name>A0A1J4JM02_9EUKA</name>
<dbReference type="RefSeq" id="XP_068352858.1">
    <property type="nucleotide sequence ID" value="XM_068509280.1"/>
</dbReference>
<keyword evidence="4" id="KW-1185">Reference proteome</keyword>
<gene>
    <name evidence="3" type="ORF">TRFO_33797</name>
</gene>
<dbReference type="PROSITE" id="PS50086">
    <property type="entry name" value="TBC_RABGAP"/>
    <property type="match status" value="1"/>
</dbReference>
<dbReference type="SMART" id="SM00164">
    <property type="entry name" value="TBC"/>
    <property type="match status" value="1"/>
</dbReference>
<dbReference type="GO" id="GO:0031267">
    <property type="term" value="F:small GTPase binding"/>
    <property type="evidence" value="ECO:0007669"/>
    <property type="project" value="TreeGrafter"/>
</dbReference>
<dbReference type="InterPro" id="IPR000195">
    <property type="entry name" value="Rab-GAP-TBC_dom"/>
</dbReference>
<dbReference type="SUPFAM" id="SSF47923">
    <property type="entry name" value="Ypt/Rab-GAP domain of gyp1p"/>
    <property type="match status" value="2"/>
</dbReference>
<dbReference type="Proteomes" id="UP000179807">
    <property type="component" value="Unassembled WGS sequence"/>
</dbReference>
<dbReference type="GO" id="GO:0005096">
    <property type="term" value="F:GTPase activator activity"/>
    <property type="evidence" value="ECO:0007669"/>
    <property type="project" value="TreeGrafter"/>
</dbReference>
<reference evidence="3" key="1">
    <citation type="submission" date="2016-10" db="EMBL/GenBank/DDBJ databases">
        <authorList>
            <person name="Benchimol M."/>
            <person name="Almeida L.G."/>
            <person name="Vasconcelos A.T."/>
            <person name="Perreira-Neves A."/>
            <person name="Rosa I.A."/>
            <person name="Tasca T."/>
            <person name="Bogo M.R."/>
            <person name="de Souza W."/>
        </authorList>
    </citation>
    <scope>NUCLEOTIDE SEQUENCE [LARGE SCALE GENOMIC DNA]</scope>
    <source>
        <strain evidence="3">K</strain>
    </source>
</reference>
<dbReference type="InterPro" id="IPR035969">
    <property type="entry name" value="Rab-GAP_TBC_sf"/>
</dbReference>
<keyword evidence="1" id="KW-0472">Membrane</keyword>
<evidence type="ECO:0000256" key="1">
    <source>
        <dbReference type="SAM" id="Phobius"/>
    </source>
</evidence>
<dbReference type="EMBL" id="MLAK01000991">
    <property type="protein sequence ID" value="OHS99721.1"/>
    <property type="molecule type" value="Genomic_DNA"/>
</dbReference>
<keyword evidence="1" id="KW-1133">Transmembrane helix</keyword>
<protein>
    <submittedName>
        <fullName evidence="3">TBC domain containing protein</fullName>
    </submittedName>
</protein>
<dbReference type="OrthoDB" id="294251at2759"/>
<organism evidence="3 4">
    <name type="scientific">Tritrichomonas foetus</name>
    <dbReference type="NCBI Taxonomy" id="1144522"/>
    <lineage>
        <taxon>Eukaryota</taxon>
        <taxon>Metamonada</taxon>
        <taxon>Parabasalia</taxon>
        <taxon>Tritrichomonadida</taxon>
        <taxon>Tritrichomonadidae</taxon>
        <taxon>Tritrichomonas</taxon>
    </lineage>
</organism>
<dbReference type="Pfam" id="PF00566">
    <property type="entry name" value="RabGAP-TBC"/>
    <property type="match status" value="1"/>
</dbReference>
<evidence type="ECO:0000313" key="4">
    <source>
        <dbReference type="Proteomes" id="UP000179807"/>
    </source>
</evidence>
<dbReference type="Gene3D" id="1.10.10.750">
    <property type="entry name" value="Ypt/Rab-GAP domain of gyp1p, domain 1"/>
    <property type="match status" value="1"/>
</dbReference>
<evidence type="ECO:0000313" key="3">
    <source>
        <dbReference type="EMBL" id="OHS99721.1"/>
    </source>
</evidence>
<dbReference type="InterPro" id="IPR050302">
    <property type="entry name" value="Rab_GAP_TBC_domain"/>
</dbReference>
<dbReference type="VEuPathDB" id="TrichDB:TRFO_33797"/>
<accession>A0A1J4JM02</accession>
<dbReference type="PANTHER" id="PTHR47219:SF9">
    <property type="entry name" value="GTPASE ACTIVATING PROTEIN AND CENTROSOME-ASSOCIATED, ISOFORM B"/>
    <property type="match status" value="1"/>
</dbReference>
<dbReference type="GeneID" id="94843984"/>
<sequence length="301" mass="35305">MSKENPNSHLMDWPYIIKNWDKLITESKKVIIRSLRIGIPNKYRGKVWALLTNAEKAKKEADFKYDDLKNNESKSKRIIDCDVPRTYPSWSPSISNDKLESLRRLLNAYAQTDTEIGYTQGMNFIAAMFLIYQDEETAFWSFYSLMHLSSIPHRNFFADDFPKLRLTVKVLTKMIDEKFPYFSKCMKERQLDATVFAPQWLMVCFLNAGFDLKLSAFIFDQFLAYGVAPLLSFGLAILDLHQNILKKDGFESFLRVLSYPGNSSVMNYREKVNLTWNKYFLNTTQYDKMLKEVQSLEEKKK</sequence>
<dbReference type="AlphaFoldDB" id="A0A1J4JM02"/>
<feature type="transmembrane region" description="Helical" evidence="1">
    <location>
        <begin position="222"/>
        <end position="240"/>
    </location>
</feature>
<dbReference type="Gene3D" id="1.10.472.80">
    <property type="entry name" value="Ypt/Rab-GAP domain of gyp1p, domain 3"/>
    <property type="match status" value="1"/>
</dbReference>
<evidence type="ECO:0000259" key="2">
    <source>
        <dbReference type="PROSITE" id="PS50086"/>
    </source>
</evidence>
<dbReference type="Gene3D" id="1.10.8.270">
    <property type="entry name" value="putative rabgap domain of human tbc1 domain family member 14 like domains"/>
    <property type="match status" value="1"/>
</dbReference>
<proteinExistence type="predicted"/>
<dbReference type="PANTHER" id="PTHR47219">
    <property type="entry name" value="RAB GTPASE-ACTIVATING PROTEIN 1-LIKE"/>
    <property type="match status" value="1"/>
</dbReference>
<comment type="caution">
    <text evidence="3">The sequence shown here is derived from an EMBL/GenBank/DDBJ whole genome shotgun (WGS) entry which is preliminary data.</text>
</comment>